<accession>A0ABN7PMW9</accession>
<evidence type="ECO:0000313" key="2">
    <source>
        <dbReference type="EMBL" id="CAG2069089.1"/>
    </source>
</evidence>
<dbReference type="Gene3D" id="3.30.40.10">
    <property type="entry name" value="Zinc/RING finger domain, C3HC4 (zinc finger)"/>
    <property type="match status" value="1"/>
</dbReference>
<proteinExistence type="predicted"/>
<keyword evidence="3" id="KW-1185">Reference proteome</keyword>
<name>A0ABN7PMW9_TIMPD</name>
<reference evidence="2" key="1">
    <citation type="submission" date="2021-03" db="EMBL/GenBank/DDBJ databases">
        <authorList>
            <person name="Tran Van P."/>
        </authorList>
    </citation>
    <scope>NUCLEOTIDE SEQUENCE</scope>
</reference>
<dbReference type="InterPro" id="IPR013083">
    <property type="entry name" value="Znf_RING/FYVE/PHD"/>
</dbReference>
<protein>
    <submittedName>
        <fullName evidence="2">Uncharacterized protein</fullName>
    </submittedName>
</protein>
<dbReference type="Proteomes" id="UP001153148">
    <property type="component" value="Unassembled WGS sequence"/>
</dbReference>
<evidence type="ECO:0000256" key="1">
    <source>
        <dbReference type="SAM" id="MobiDB-lite"/>
    </source>
</evidence>
<organism evidence="2 3">
    <name type="scientific">Timema podura</name>
    <name type="common">Walking stick</name>
    <dbReference type="NCBI Taxonomy" id="61482"/>
    <lineage>
        <taxon>Eukaryota</taxon>
        <taxon>Metazoa</taxon>
        <taxon>Ecdysozoa</taxon>
        <taxon>Arthropoda</taxon>
        <taxon>Hexapoda</taxon>
        <taxon>Insecta</taxon>
        <taxon>Pterygota</taxon>
        <taxon>Neoptera</taxon>
        <taxon>Polyneoptera</taxon>
        <taxon>Phasmatodea</taxon>
        <taxon>Timematodea</taxon>
        <taxon>Timematoidea</taxon>
        <taxon>Timematidae</taxon>
        <taxon>Timema</taxon>
    </lineage>
</organism>
<gene>
    <name evidence="2" type="ORF">TPAB3V08_LOCUS16032</name>
</gene>
<feature type="non-terminal residue" evidence="2">
    <location>
        <position position="1"/>
    </location>
</feature>
<sequence length="125" mass="13399">VSKPDESNPQGEPPSCGSLKGDVNGGNNMSPEFTPDRCEGVPPINLPMSSSTGPPPNGVQPLPSNVINKQPGTMEAQYMQQQSLIFVFSTNLANKSAEAVLRGHFPSIIAYHYTQPGTKKYLEVN</sequence>
<evidence type="ECO:0000313" key="3">
    <source>
        <dbReference type="Proteomes" id="UP001153148"/>
    </source>
</evidence>
<comment type="caution">
    <text evidence="2">The sequence shown here is derived from an EMBL/GenBank/DDBJ whole genome shotgun (WGS) entry which is preliminary data.</text>
</comment>
<dbReference type="EMBL" id="CAJPIN010116197">
    <property type="protein sequence ID" value="CAG2069089.1"/>
    <property type="molecule type" value="Genomic_DNA"/>
</dbReference>
<feature type="region of interest" description="Disordered" evidence="1">
    <location>
        <begin position="1"/>
        <end position="69"/>
    </location>
</feature>